<name>A0A378P8U8_9GAMM</name>
<keyword evidence="3" id="KW-1185">Reference proteome</keyword>
<evidence type="ECO:0000313" key="1">
    <source>
        <dbReference type="EMBL" id="KTD53924.1"/>
    </source>
</evidence>
<evidence type="ECO:0000313" key="3">
    <source>
        <dbReference type="Proteomes" id="UP000054639"/>
    </source>
</evidence>
<dbReference type="EMBL" id="UGOW01000003">
    <property type="protein sequence ID" value="STY83025.1"/>
    <property type="molecule type" value="Genomic_DNA"/>
</dbReference>
<dbReference type="AlphaFoldDB" id="A0A378P8U8"/>
<proteinExistence type="predicted"/>
<accession>A0A378P8U8</accession>
<organism evidence="2 4">
    <name type="scientific">Legionella quateirensis</name>
    <dbReference type="NCBI Taxonomy" id="45072"/>
    <lineage>
        <taxon>Bacteria</taxon>
        <taxon>Pseudomonadati</taxon>
        <taxon>Pseudomonadota</taxon>
        <taxon>Gammaproteobacteria</taxon>
        <taxon>Legionellales</taxon>
        <taxon>Legionellaceae</taxon>
        <taxon>Legionella</taxon>
    </lineage>
</organism>
<dbReference type="RefSeq" id="WP_157076120.1">
    <property type="nucleotide sequence ID" value="NZ_CAAAIL010000009.1"/>
</dbReference>
<protein>
    <submittedName>
        <fullName evidence="2">Uncharacterized protein</fullName>
    </submittedName>
</protein>
<evidence type="ECO:0000313" key="4">
    <source>
        <dbReference type="Proteomes" id="UP000254230"/>
    </source>
</evidence>
<sequence>MMDSDVLKPLVEEGIEEKTYTLLLQPKSEFNEKNNPSHVFDWDDEFDVIRSSN</sequence>
<dbReference type="STRING" id="45072.Lqua_0363"/>
<reference evidence="2 4" key="2">
    <citation type="submission" date="2018-06" db="EMBL/GenBank/DDBJ databases">
        <authorList>
            <consortium name="Pathogen Informatics"/>
            <person name="Doyle S."/>
        </authorList>
    </citation>
    <scope>NUCLEOTIDE SEQUENCE [LARGE SCALE GENOMIC DNA]</scope>
    <source>
        <strain evidence="2 4">NCTC12376</strain>
    </source>
</reference>
<gene>
    <name evidence="1" type="ORF">Lqua_0363</name>
    <name evidence="2" type="ORF">NCTC12376_03491</name>
</gene>
<evidence type="ECO:0000313" key="2">
    <source>
        <dbReference type="EMBL" id="STY83025.1"/>
    </source>
</evidence>
<dbReference type="EMBL" id="LNYR01000003">
    <property type="protein sequence ID" value="KTD53924.1"/>
    <property type="molecule type" value="Genomic_DNA"/>
</dbReference>
<dbReference type="Proteomes" id="UP000054639">
    <property type="component" value="Unassembled WGS sequence"/>
</dbReference>
<reference evidence="1 3" key="1">
    <citation type="submission" date="2015-11" db="EMBL/GenBank/DDBJ databases">
        <title>Genomic analysis of 38 Legionella species identifies large and diverse effector repertoires.</title>
        <authorList>
            <person name="Burstein D."/>
            <person name="Amaro F."/>
            <person name="Zusman T."/>
            <person name="Lifshitz Z."/>
            <person name="Cohen O."/>
            <person name="Gilbert J.A."/>
            <person name="Pupko T."/>
            <person name="Shuman H.A."/>
            <person name="Segal G."/>
        </authorList>
    </citation>
    <scope>NUCLEOTIDE SEQUENCE [LARGE SCALE GENOMIC DNA]</scope>
    <source>
        <strain evidence="1 3">ATCC 49507</strain>
    </source>
</reference>
<dbReference type="Proteomes" id="UP000254230">
    <property type="component" value="Unassembled WGS sequence"/>
</dbReference>